<dbReference type="InterPro" id="IPR011598">
    <property type="entry name" value="bHLH_dom"/>
</dbReference>
<evidence type="ECO:0000256" key="4">
    <source>
        <dbReference type="ARBA" id="ARBA00023242"/>
    </source>
</evidence>
<dbReference type="RefSeq" id="XP_019093081.1">
    <property type="nucleotide sequence ID" value="XM_019237536.1"/>
</dbReference>
<dbReference type="PANTHER" id="PTHR46807:SF3">
    <property type="entry name" value="BHLH DOMAIN-CONTAINING PROTEIN"/>
    <property type="match status" value="1"/>
</dbReference>
<keyword evidence="3" id="KW-0804">Transcription</keyword>
<dbReference type="GeneID" id="104749110"/>
<evidence type="ECO:0000256" key="5">
    <source>
        <dbReference type="SAM" id="MobiDB-lite"/>
    </source>
</evidence>
<protein>
    <submittedName>
        <fullName evidence="8">LOW QUALITY PROTEIN: transcription factor PIF6-like</fullName>
    </submittedName>
</protein>
<dbReference type="SMART" id="SM00353">
    <property type="entry name" value="HLH"/>
    <property type="match status" value="1"/>
</dbReference>
<dbReference type="InterPro" id="IPR036638">
    <property type="entry name" value="HLH_DNA-bd_sf"/>
</dbReference>
<evidence type="ECO:0000313" key="8">
    <source>
        <dbReference type="RefSeq" id="XP_019093081.1"/>
    </source>
</evidence>
<proteinExistence type="predicted"/>
<keyword evidence="7" id="KW-1185">Reference proteome</keyword>
<reference evidence="7" key="1">
    <citation type="journal article" date="2014" name="Nat. Commun.">
        <title>The emerging biofuel crop Camelina sativa retains a highly undifferentiated hexaploid genome structure.</title>
        <authorList>
            <person name="Kagale S."/>
            <person name="Koh C."/>
            <person name="Nixon J."/>
            <person name="Bollina V."/>
            <person name="Clarke W.E."/>
            <person name="Tuteja R."/>
            <person name="Spillane C."/>
            <person name="Robinson S.J."/>
            <person name="Links M.G."/>
            <person name="Clarke C."/>
            <person name="Higgins E.E."/>
            <person name="Huebert T."/>
            <person name="Sharpe A.G."/>
            <person name="Parkin I.A."/>
        </authorList>
    </citation>
    <scope>NUCLEOTIDE SEQUENCE [LARGE SCALE GENOMIC DNA]</scope>
    <source>
        <strain evidence="7">cv. DH55</strain>
    </source>
</reference>
<organism evidence="7 8">
    <name type="scientific">Camelina sativa</name>
    <name type="common">False flax</name>
    <name type="synonym">Myagrum sativum</name>
    <dbReference type="NCBI Taxonomy" id="90675"/>
    <lineage>
        <taxon>Eukaryota</taxon>
        <taxon>Viridiplantae</taxon>
        <taxon>Streptophyta</taxon>
        <taxon>Embryophyta</taxon>
        <taxon>Tracheophyta</taxon>
        <taxon>Spermatophyta</taxon>
        <taxon>Magnoliopsida</taxon>
        <taxon>eudicotyledons</taxon>
        <taxon>Gunneridae</taxon>
        <taxon>Pentapetalae</taxon>
        <taxon>rosids</taxon>
        <taxon>malvids</taxon>
        <taxon>Brassicales</taxon>
        <taxon>Brassicaceae</taxon>
        <taxon>Camelineae</taxon>
        <taxon>Camelina</taxon>
    </lineage>
</organism>
<keyword evidence="2" id="KW-0805">Transcription regulation</keyword>
<name>A0ABM1R243_CAMSA</name>
<comment type="subcellular location">
    <subcellularLocation>
        <location evidence="1">Nucleus</location>
    </subcellularLocation>
</comment>
<dbReference type="InterPro" id="IPR044273">
    <property type="entry name" value="PIF3-like"/>
</dbReference>
<keyword evidence="4" id="KW-0539">Nucleus</keyword>
<gene>
    <name evidence="8" type="primary">LOC104749110</name>
</gene>
<dbReference type="InterPro" id="IPR047265">
    <property type="entry name" value="PIF1-like_bHLH"/>
</dbReference>
<accession>A0ABM1R243</accession>
<dbReference type="Pfam" id="PF00010">
    <property type="entry name" value="HLH"/>
    <property type="match status" value="1"/>
</dbReference>
<dbReference type="CDD" id="cd11445">
    <property type="entry name" value="bHLH_AtPIF_like"/>
    <property type="match status" value="1"/>
</dbReference>
<feature type="compositionally biased region" description="Basic and acidic residues" evidence="5">
    <location>
        <begin position="195"/>
        <end position="212"/>
    </location>
</feature>
<dbReference type="PROSITE" id="PS50888">
    <property type="entry name" value="BHLH"/>
    <property type="match status" value="1"/>
</dbReference>
<evidence type="ECO:0000256" key="1">
    <source>
        <dbReference type="ARBA" id="ARBA00004123"/>
    </source>
</evidence>
<dbReference type="PANTHER" id="PTHR46807">
    <property type="entry name" value="TRANSCRIPTION FACTOR PIF3"/>
    <property type="match status" value="1"/>
</dbReference>
<feature type="domain" description="BHLH" evidence="6">
    <location>
        <begin position="194"/>
        <end position="243"/>
    </location>
</feature>
<reference evidence="8" key="2">
    <citation type="submission" date="2025-08" db="UniProtKB">
        <authorList>
            <consortium name="RefSeq"/>
        </authorList>
    </citation>
    <scope>IDENTIFICATION</scope>
    <source>
        <tissue evidence="8">Leaf</tissue>
    </source>
</reference>
<evidence type="ECO:0000259" key="6">
    <source>
        <dbReference type="PROSITE" id="PS50888"/>
    </source>
</evidence>
<feature type="compositionally biased region" description="Basic residues" evidence="5">
    <location>
        <begin position="179"/>
        <end position="194"/>
    </location>
</feature>
<sequence length="375" mass="41944">MIFLPSDYCCRLNDQQYMELVFENGQILAKGQRSNVSSIHNQRTKTIMDLYEAEYNEDFMKSIIIHDDVVGAIGDAQVVPQNHVVAALPETTMLETNKHVDDSTLIETLKSSSSKRVMVDYDNRKKIKFLPPDEQSVVAERTVGSEFDASSSAGFTEDSEASTYLSSSLDDETDDARPRRVPARTRKALVKRKRNAEAYDSPERKQRNDINKKLRTLQDLLPNYHKDDNESMLDEAINYMTNLQLQVQMMTMGNRFVTPSMMLPLGSHYSQMSVAMGMGMQMGASQFRPAPVLGAGLPGINNSANTLTFLNHPGLMPMQNSAPPFTTTEQCSPQSVPPSCATFPNQISNPTFLSNSDGATLHKKSRTVNRWRNSL</sequence>
<dbReference type="SUPFAM" id="SSF47459">
    <property type="entry name" value="HLH, helix-loop-helix DNA-binding domain"/>
    <property type="match status" value="1"/>
</dbReference>
<dbReference type="Gene3D" id="4.10.280.10">
    <property type="entry name" value="Helix-loop-helix DNA-binding domain"/>
    <property type="match status" value="1"/>
</dbReference>
<dbReference type="Proteomes" id="UP000694864">
    <property type="component" value="Chromosome 16"/>
</dbReference>
<evidence type="ECO:0000256" key="3">
    <source>
        <dbReference type="ARBA" id="ARBA00023163"/>
    </source>
</evidence>
<evidence type="ECO:0000313" key="7">
    <source>
        <dbReference type="Proteomes" id="UP000694864"/>
    </source>
</evidence>
<feature type="region of interest" description="Disordered" evidence="5">
    <location>
        <begin position="148"/>
        <end position="212"/>
    </location>
</feature>
<evidence type="ECO:0000256" key="2">
    <source>
        <dbReference type="ARBA" id="ARBA00023015"/>
    </source>
</evidence>